<dbReference type="PROSITE" id="PS00678">
    <property type="entry name" value="WD_REPEATS_1"/>
    <property type="match status" value="1"/>
</dbReference>
<dbReference type="InterPro" id="IPR006594">
    <property type="entry name" value="LisH"/>
</dbReference>
<gene>
    <name evidence="8" type="primary">RvY_09513-5</name>
    <name evidence="8" type="synonym">RvY_09513.5</name>
    <name evidence="8" type="ORF">RvY_09513</name>
</gene>
<dbReference type="OrthoDB" id="972532at2759"/>
<dbReference type="FunFam" id="2.130.10.10:FF:000087">
    <property type="entry name" value="WD repeat-containing protein 26 homolog"/>
    <property type="match status" value="1"/>
</dbReference>
<evidence type="ECO:0000256" key="2">
    <source>
        <dbReference type="ARBA" id="ARBA00022490"/>
    </source>
</evidence>
<dbReference type="Proteomes" id="UP000186922">
    <property type="component" value="Unassembled WGS sequence"/>
</dbReference>
<evidence type="ECO:0000256" key="4">
    <source>
        <dbReference type="ARBA" id="ARBA00022737"/>
    </source>
</evidence>
<dbReference type="PROSITE" id="PS50082">
    <property type="entry name" value="WD_REPEATS_2"/>
    <property type="match status" value="3"/>
</dbReference>
<dbReference type="PANTHER" id="PTHR22838:SF0">
    <property type="entry name" value="WD REPEAT-CONTAINING PROTEIN 26"/>
    <property type="match status" value="1"/>
</dbReference>
<accession>A0A1D1VC16</accession>
<dbReference type="InterPro" id="IPR019775">
    <property type="entry name" value="WD40_repeat_CS"/>
</dbReference>
<dbReference type="SUPFAM" id="SSF50978">
    <property type="entry name" value="WD40 repeat-like"/>
    <property type="match status" value="1"/>
</dbReference>
<feature type="non-terminal residue" evidence="8">
    <location>
        <position position="1"/>
    </location>
</feature>
<evidence type="ECO:0000256" key="3">
    <source>
        <dbReference type="ARBA" id="ARBA00022574"/>
    </source>
</evidence>
<comment type="subcellular location">
    <subcellularLocation>
        <location evidence="1">Cytoplasm</location>
    </subcellularLocation>
</comment>
<keyword evidence="4" id="KW-0677">Repeat</keyword>
<dbReference type="SMART" id="SM00667">
    <property type="entry name" value="LisH"/>
    <property type="match status" value="1"/>
</dbReference>
<dbReference type="InterPro" id="IPR020472">
    <property type="entry name" value="WD40_PAC1"/>
</dbReference>
<feature type="compositionally biased region" description="Low complexity" evidence="6">
    <location>
        <begin position="87"/>
        <end position="97"/>
    </location>
</feature>
<keyword evidence="9" id="KW-1185">Reference proteome</keyword>
<feature type="region of interest" description="Disordered" evidence="6">
    <location>
        <begin position="628"/>
        <end position="651"/>
    </location>
</feature>
<evidence type="ECO:0000313" key="9">
    <source>
        <dbReference type="Proteomes" id="UP000186922"/>
    </source>
</evidence>
<dbReference type="PANTHER" id="PTHR22838">
    <property type="entry name" value="WD REPEAT PROTEIN 26-RELATED"/>
    <property type="match status" value="1"/>
</dbReference>
<dbReference type="InterPro" id="IPR051350">
    <property type="entry name" value="WD_repeat-ST_regulator"/>
</dbReference>
<dbReference type="GO" id="GO:0034657">
    <property type="term" value="C:GID complex"/>
    <property type="evidence" value="ECO:0007669"/>
    <property type="project" value="TreeGrafter"/>
</dbReference>
<dbReference type="Pfam" id="PF21889">
    <property type="entry name" value="TPR1-like_2nd"/>
    <property type="match status" value="1"/>
</dbReference>
<evidence type="ECO:0000256" key="6">
    <source>
        <dbReference type="SAM" id="MobiDB-lite"/>
    </source>
</evidence>
<dbReference type="PROSITE" id="PS50294">
    <property type="entry name" value="WD_REPEATS_REGION"/>
    <property type="match status" value="2"/>
</dbReference>
<dbReference type="EMBL" id="BDGG01000004">
    <property type="protein sequence ID" value="GAU98355.1"/>
    <property type="molecule type" value="Genomic_DNA"/>
</dbReference>
<evidence type="ECO:0000256" key="1">
    <source>
        <dbReference type="ARBA" id="ARBA00004496"/>
    </source>
</evidence>
<feature type="compositionally biased region" description="Basic and acidic residues" evidence="6">
    <location>
        <begin position="45"/>
        <end position="65"/>
    </location>
</feature>
<dbReference type="AlphaFoldDB" id="A0A1D1VC16"/>
<dbReference type="GO" id="GO:0005737">
    <property type="term" value="C:cytoplasm"/>
    <property type="evidence" value="ECO:0007669"/>
    <property type="project" value="UniProtKB-SubCell"/>
</dbReference>
<dbReference type="Pfam" id="PF00400">
    <property type="entry name" value="WD40"/>
    <property type="match status" value="4"/>
</dbReference>
<dbReference type="InterPro" id="IPR036322">
    <property type="entry name" value="WD40_repeat_dom_sf"/>
</dbReference>
<dbReference type="InterPro" id="IPR001680">
    <property type="entry name" value="WD40_rpt"/>
</dbReference>
<dbReference type="SMART" id="SM00320">
    <property type="entry name" value="WD40"/>
    <property type="match status" value="6"/>
</dbReference>
<evidence type="ECO:0000313" key="8">
    <source>
        <dbReference type="EMBL" id="GAU98355.1"/>
    </source>
</evidence>
<dbReference type="InterPro" id="IPR015943">
    <property type="entry name" value="WD40/YVTN_repeat-like_dom_sf"/>
</dbReference>
<dbReference type="STRING" id="947166.A0A1D1VC16"/>
<dbReference type="InterPro" id="IPR054080">
    <property type="entry name" value="TPR1-like_2nd"/>
</dbReference>
<dbReference type="Gene3D" id="2.130.10.10">
    <property type="entry name" value="YVTN repeat-like/Quinoprotein amine dehydrogenase"/>
    <property type="match status" value="2"/>
</dbReference>
<feature type="domain" description="CTLH" evidence="7">
    <location>
        <begin position="151"/>
        <end position="203"/>
    </location>
</feature>
<reference evidence="8 9" key="1">
    <citation type="journal article" date="2016" name="Nat. Commun.">
        <title>Extremotolerant tardigrade genome and improved radiotolerance of human cultured cells by tardigrade-unique protein.</title>
        <authorList>
            <person name="Hashimoto T."/>
            <person name="Horikawa D.D."/>
            <person name="Saito Y."/>
            <person name="Kuwahara H."/>
            <person name="Kozuka-Hata H."/>
            <person name="Shin-I T."/>
            <person name="Minakuchi Y."/>
            <person name="Ohishi K."/>
            <person name="Motoyama A."/>
            <person name="Aizu T."/>
            <person name="Enomoto A."/>
            <person name="Kondo K."/>
            <person name="Tanaka S."/>
            <person name="Hara Y."/>
            <person name="Koshikawa S."/>
            <person name="Sagara H."/>
            <person name="Miura T."/>
            <person name="Yokobori S."/>
            <person name="Miyagawa K."/>
            <person name="Suzuki Y."/>
            <person name="Kubo T."/>
            <person name="Oyama M."/>
            <person name="Kohara Y."/>
            <person name="Fujiyama A."/>
            <person name="Arakawa K."/>
            <person name="Katayama T."/>
            <person name="Toyoda A."/>
            <person name="Kunieda T."/>
        </authorList>
    </citation>
    <scope>NUCLEOTIDE SEQUENCE [LARGE SCALE GENOMIC DNA]</scope>
    <source>
        <strain evidence="8 9">YOKOZUNA-1</strain>
    </source>
</reference>
<organism evidence="8 9">
    <name type="scientific">Ramazzottius varieornatus</name>
    <name type="common">Water bear</name>
    <name type="synonym">Tardigrade</name>
    <dbReference type="NCBI Taxonomy" id="947166"/>
    <lineage>
        <taxon>Eukaryota</taxon>
        <taxon>Metazoa</taxon>
        <taxon>Ecdysozoa</taxon>
        <taxon>Tardigrada</taxon>
        <taxon>Eutardigrada</taxon>
        <taxon>Parachela</taxon>
        <taxon>Hypsibioidea</taxon>
        <taxon>Ramazzottiidae</taxon>
        <taxon>Ramazzottius</taxon>
    </lineage>
</organism>
<dbReference type="PRINTS" id="PR00320">
    <property type="entry name" value="GPROTEINBRPT"/>
</dbReference>
<proteinExistence type="predicted"/>
<feature type="region of interest" description="Disordered" evidence="6">
    <location>
        <begin position="1"/>
        <end position="102"/>
    </location>
</feature>
<comment type="caution">
    <text evidence="8">The sequence shown here is derived from an EMBL/GenBank/DDBJ whole genome shotgun (WGS) entry which is preliminary data.</text>
</comment>
<evidence type="ECO:0000259" key="7">
    <source>
        <dbReference type="PROSITE" id="PS50897"/>
    </source>
</evidence>
<feature type="compositionally biased region" description="Low complexity" evidence="6">
    <location>
        <begin position="631"/>
        <end position="644"/>
    </location>
</feature>
<dbReference type="PROSITE" id="PS50897">
    <property type="entry name" value="CTLH"/>
    <property type="match status" value="1"/>
</dbReference>
<dbReference type="InterPro" id="IPR006595">
    <property type="entry name" value="CTLH_C"/>
</dbReference>
<protein>
    <recommendedName>
        <fullName evidence="7">CTLH domain-containing protein</fullName>
    </recommendedName>
</protein>
<feature type="repeat" description="WD" evidence="5">
    <location>
        <begin position="595"/>
        <end position="627"/>
    </location>
</feature>
<feature type="repeat" description="WD" evidence="5">
    <location>
        <begin position="568"/>
        <end position="594"/>
    </location>
</feature>
<sequence>LDSNILRPSSEEGERTPGPSRKRLRQEGRTVDMDGRSRSQVAESLLEHSYERRLSSEQNGEEKNGDGGVHGLKQRSDRINFAKGDYSDSSTSNGSTNGHAKKADFRTYSTHDQEVLRLLGQYLQNLGLTKTVQALVSESGCEMEQYCASTLRENVMSGSWDEAEASLNELVLMVNQPEALKRMQFLLREQKYLELVQDNKPLEALQTLRQDITPLNHNIPRVHELSRCLMTNGKKELCRMAGWSGKGKVSRQALMDQLQMFLPPSVMLPPRRLTTLLDQAVGSQVARCPCHNLPREATSSSMTLLVDHVCNKDNFPCETSQILGEHCDEVWFCRFSPNGKRLATSSKDSSVIIWDVDLNTYEVKFSKVLEMERENGQVYGVSCVAWSSDNRHLAACGPDDPANDEVWIWNVESNSTEPVQKLKEFSEDVLTTIAWHKDGKKLVTGGSKGQFYLCDIGGALLSTWEGVRVQGLAFRDDGKVLAADVHNRIRAYDFDDVADRQTLTSSYRIKEDHPIMSFTCDRSGRLALLNIAHQGVHLWDLEDRVLIRRFQGLTQGHCTIHSCFGGVDERFIASGSEDHKVYIWSVEKETPVMTLPGHTRTVNCVHWNPACPSMIASASDDGTVRIWTPKSSSGGRAPSISSESMSNGSRC</sequence>
<feature type="repeat" description="WD" evidence="5">
    <location>
        <begin position="323"/>
        <end position="357"/>
    </location>
</feature>
<dbReference type="GO" id="GO:0043161">
    <property type="term" value="P:proteasome-mediated ubiquitin-dependent protein catabolic process"/>
    <property type="evidence" value="ECO:0007669"/>
    <property type="project" value="TreeGrafter"/>
</dbReference>
<evidence type="ECO:0000256" key="5">
    <source>
        <dbReference type="PROSITE-ProRule" id="PRU00221"/>
    </source>
</evidence>
<feature type="compositionally biased region" description="Basic and acidic residues" evidence="6">
    <location>
        <begin position="25"/>
        <end position="37"/>
    </location>
</feature>
<dbReference type="PROSITE" id="PS50896">
    <property type="entry name" value="LISH"/>
    <property type="match status" value="1"/>
</dbReference>
<keyword evidence="2" id="KW-0963">Cytoplasm</keyword>
<keyword evidence="3 5" id="KW-0853">WD repeat</keyword>
<name>A0A1D1VC16_RAMVA</name>